<feature type="transmembrane region" description="Helical" evidence="1">
    <location>
        <begin position="156"/>
        <end position="174"/>
    </location>
</feature>
<evidence type="ECO:0008006" key="3">
    <source>
        <dbReference type="Google" id="ProtNLM"/>
    </source>
</evidence>
<feature type="transmembrane region" description="Helical" evidence="1">
    <location>
        <begin position="109"/>
        <end position="127"/>
    </location>
</feature>
<gene>
    <name evidence="2" type="ORF">MNBD_UNCLBAC01-223</name>
</gene>
<feature type="transmembrane region" description="Helical" evidence="1">
    <location>
        <begin position="83"/>
        <end position="103"/>
    </location>
</feature>
<sequence>MKFFKKGKMNKISEFKIKNGIVLTIALAVASMEGMIAVQIQYLYAYPSAYIASLFLGALPIITEGNEVLIPMSNQFINVTSKCSAFGFACLLSAILVINVMKLVPKSKILIGCILALPLAYLITIVANGSRIICAYYFHIVGRLILPLNFQSALHQGVGIAIFLSTLIVVTLIFERINYRGQKI</sequence>
<proteinExistence type="predicted"/>
<dbReference type="AlphaFoldDB" id="A0A3B1DI09"/>
<keyword evidence="1" id="KW-0812">Transmembrane</keyword>
<accession>A0A3B1DI09</accession>
<reference evidence="2" key="1">
    <citation type="submission" date="2018-06" db="EMBL/GenBank/DDBJ databases">
        <authorList>
            <person name="Zhirakovskaya E."/>
        </authorList>
    </citation>
    <scope>NUCLEOTIDE SEQUENCE</scope>
</reference>
<evidence type="ECO:0000313" key="2">
    <source>
        <dbReference type="EMBL" id="VAX36413.1"/>
    </source>
</evidence>
<organism evidence="2">
    <name type="scientific">hydrothermal vent metagenome</name>
    <dbReference type="NCBI Taxonomy" id="652676"/>
    <lineage>
        <taxon>unclassified sequences</taxon>
        <taxon>metagenomes</taxon>
        <taxon>ecological metagenomes</taxon>
    </lineage>
</organism>
<feature type="transmembrane region" description="Helical" evidence="1">
    <location>
        <begin position="20"/>
        <end position="38"/>
    </location>
</feature>
<evidence type="ECO:0000256" key="1">
    <source>
        <dbReference type="SAM" id="Phobius"/>
    </source>
</evidence>
<name>A0A3B1DI09_9ZZZZ</name>
<protein>
    <recommendedName>
        <fullName evidence="3">Exosortase K</fullName>
    </recommendedName>
</protein>
<keyword evidence="1" id="KW-1133">Transmembrane helix</keyword>
<keyword evidence="1" id="KW-0472">Membrane</keyword>
<dbReference type="EMBL" id="UOGJ01000095">
    <property type="protein sequence ID" value="VAX36413.1"/>
    <property type="molecule type" value="Genomic_DNA"/>
</dbReference>